<keyword evidence="2 8" id="KW-0963">Cytoplasm</keyword>
<dbReference type="Proteomes" id="UP000010472">
    <property type="component" value="Chromosome"/>
</dbReference>
<comment type="pathway">
    <text evidence="8">Cofactor biosynthesis; coenzyme A biosynthesis; CoA from (R)-pantothenate: step 5/5.</text>
</comment>
<dbReference type="PATRIC" id="fig|1173022.3.peg.1753"/>
<dbReference type="NCBIfam" id="TIGR00152">
    <property type="entry name" value="dephospho-CoA kinase"/>
    <property type="match status" value="1"/>
</dbReference>
<name>K9VY92_9CYAN</name>
<accession>K9VY92</accession>
<dbReference type="eggNOG" id="COG0237">
    <property type="taxonomic scope" value="Bacteria"/>
</dbReference>
<evidence type="ECO:0000256" key="1">
    <source>
        <dbReference type="ARBA" id="ARBA00009018"/>
    </source>
</evidence>
<sequence length="193" mass="21374">MKRIIGLTGGIGTGKSTVSNYLAERHFPVFDADIYARVAVEPGSAILGRIAARYGASILLTDGSLNRQSLGEIVFNNPDERSWLEQQIHPYVRQHLENDLNSISQSDATVVMVIPLLFEAGMTDLVNEIWVVYCSPTQQLERLIGRDRLKLAQAQARINSQMPLQEKCDRADVILDNTSTLPSLLKQIDLALG</sequence>
<evidence type="ECO:0000256" key="7">
    <source>
        <dbReference type="ARBA" id="ARBA00022993"/>
    </source>
</evidence>
<gene>
    <name evidence="8" type="primary">coaE</name>
    <name evidence="10" type="ORF">Cri9333_1624</name>
</gene>
<keyword evidence="4 8" id="KW-0547">Nucleotide-binding</keyword>
<comment type="similarity">
    <text evidence="1 8">Belongs to the CoaE family.</text>
</comment>
<comment type="catalytic activity">
    <reaction evidence="8">
        <text>3'-dephospho-CoA + ATP = ADP + CoA + H(+)</text>
        <dbReference type="Rhea" id="RHEA:18245"/>
        <dbReference type="ChEBI" id="CHEBI:15378"/>
        <dbReference type="ChEBI" id="CHEBI:30616"/>
        <dbReference type="ChEBI" id="CHEBI:57287"/>
        <dbReference type="ChEBI" id="CHEBI:57328"/>
        <dbReference type="ChEBI" id="CHEBI:456216"/>
        <dbReference type="EC" id="2.7.1.24"/>
    </reaction>
</comment>
<proteinExistence type="inferred from homology"/>
<keyword evidence="3 8" id="KW-0808">Transferase</keyword>
<dbReference type="PROSITE" id="PS51219">
    <property type="entry name" value="DPCK"/>
    <property type="match status" value="1"/>
</dbReference>
<dbReference type="Pfam" id="PF01121">
    <property type="entry name" value="CoaE"/>
    <property type="match status" value="1"/>
</dbReference>
<dbReference type="GO" id="GO:0015937">
    <property type="term" value="P:coenzyme A biosynthetic process"/>
    <property type="evidence" value="ECO:0007669"/>
    <property type="project" value="UniProtKB-UniRule"/>
</dbReference>
<keyword evidence="11" id="KW-1185">Reference proteome</keyword>
<evidence type="ECO:0000256" key="8">
    <source>
        <dbReference type="HAMAP-Rule" id="MF_00376"/>
    </source>
</evidence>
<evidence type="ECO:0000256" key="5">
    <source>
        <dbReference type="ARBA" id="ARBA00022777"/>
    </source>
</evidence>
<dbReference type="STRING" id="1173022.Cri9333_1624"/>
<dbReference type="GO" id="GO:0004140">
    <property type="term" value="F:dephospho-CoA kinase activity"/>
    <property type="evidence" value="ECO:0007669"/>
    <property type="project" value="UniProtKB-UniRule"/>
</dbReference>
<evidence type="ECO:0000256" key="4">
    <source>
        <dbReference type="ARBA" id="ARBA00022741"/>
    </source>
</evidence>
<dbReference type="UniPathway" id="UPA00241">
    <property type="reaction ID" value="UER00356"/>
</dbReference>
<reference evidence="10 11" key="1">
    <citation type="submission" date="2012-06" db="EMBL/GenBank/DDBJ databases">
        <title>Finished chromosome of genome of Crinalium epipsammum PCC 9333.</title>
        <authorList>
            <consortium name="US DOE Joint Genome Institute"/>
            <person name="Gugger M."/>
            <person name="Coursin T."/>
            <person name="Rippka R."/>
            <person name="Tandeau De Marsac N."/>
            <person name="Huntemann M."/>
            <person name="Wei C.-L."/>
            <person name="Han J."/>
            <person name="Detter J.C."/>
            <person name="Han C."/>
            <person name="Tapia R."/>
            <person name="Davenport K."/>
            <person name="Daligault H."/>
            <person name="Erkkila T."/>
            <person name="Gu W."/>
            <person name="Munk A.C.C."/>
            <person name="Teshima H."/>
            <person name="Xu Y."/>
            <person name="Chain P."/>
            <person name="Chen A."/>
            <person name="Krypides N."/>
            <person name="Mavromatis K."/>
            <person name="Markowitz V."/>
            <person name="Szeto E."/>
            <person name="Ivanova N."/>
            <person name="Mikhailova N."/>
            <person name="Ovchinnikova G."/>
            <person name="Pagani I."/>
            <person name="Pati A."/>
            <person name="Goodwin L."/>
            <person name="Peters L."/>
            <person name="Pitluck S."/>
            <person name="Woyke T."/>
            <person name="Kerfeld C."/>
        </authorList>
    </citation>
    <scope>NUCLEOTIDE SEQUENCE [LARGE SCALE GENOMIC DNA]</scope>
    <source>
        <strain evidence="10 11">PCC 9333</strain>
    </source>
</reference>
<organism evidence="10 11">
    <name type="scientific">Crinalium epipsammum PCC 9333</name>
    <dbReference type="NCBI Taxonomy" id="1173022"/>
    <lineage>
        <taxon>Bacteria</taxon>
        <taxon>Bacillati</taxon>
        <taxon>Cyanobacteriota</taxon>
        <taxon>Cyanophyceae</taxon>
        <taxon>Gomontiellales</taxon>
        <taxon>Gomontiellaceae</taxon>
        <taxon>Crinalium</taxon>
    </lineage>
</organism>
<dbReference type="RefSeq" id="WP_015202635.1">
    <property type="nucleotide sequence ID" value="NC_019753.1"/>
</dbReference>
<evidence type="ECO:0000256" key="3">
    <source>
        <dbReference type="ARBA" id="ARBA00022679"/>
    </source>
</evidence>
<dbReference type="GO" id="GO:0005737">
    <property type="term" value="C:cytoplasm"/>
    <property type="evidence" value="ECO:0007669"/>
    <property type="project" value="UniProtKB-SubCell"/>
</dbReference>
<dbReference type="HAMAP" id="MF_00376">
    <property type="entry name" value="Dephospho_CoA_kinase"/>
    <property type="match status" value="1"/>
</dbReference>
<evidence type="ECO:0000256" key="6">
    <source>
        <dbReference type="ARBA" id="ARBA00022840"/>
    </source>
</evidence>
<dbReference type="CDD" id="cd02022">
    <property type="entry name" value="DPCK"/>
    <property type="match status" value="1"/>
</dbReference>
<evidence type="ECO:0000256" key="2">
    <source>
        <dbReference type="ARBA" id="ARBA00022490"/>
    </source>
</evidence>
<feature type="binding site" evidence="8">
    <location>
        <begin position="12"/>
        <end position="17"/>
    </location>
    <ligand>
        <name>ATP</name>
        <dbReference type="ChEBI" id="CHEBI:30616"/>
    </ligand>
</feature>
<dbReference type="InterPro" id="IPR001977">
    <property type="entry name" value="Depp_CoAkinase"/>
</dbReference>
<protein>
    <recommendedName>
        <fullName evidence="8 9">Dephospho-CoA kinase</fullName>
        <ecNumber evidence="8 9">2.7.1.24</ecNumber>
    </recommendedName>
    <alternativeName>
        <fullName evidence="8">Dephosphocoenzyme A kinase</fullName>
    </alternativeName>
</protein>
<dbReference type="SUPFAM" id="SSF52540">
    <property type="entry name" value="P-loop containing nucleoside triphosphate hydrolases"/>
    <property type="match status" value="1"/>
</dbReference>
<dbReference type="HOGENOM" id="CLU_057180_0_0_3"/>
<dbReference type="PANTHER" id="PTHR10695:SF46">
    <property type="entry name" value="BIFUNCTIONAL COENZYME A SYNTHASE-RELATED"/>
    <property type="match status" value="1"/>
</dbReference>
<dbReference type="GO" id="GO:0005524">
    <property type="term" value="F:ATP binding"/>
    <property type="evidence" value="ECO:0007669"/>
    <property type="project" value="UniProtKB-UniRule"/>
</dbReference>
<keyword evidence="7 8" id="KW-0173">Coenzyme A biosynthesis</keyword>
<dbReference type="KEGG" id="cep:Cri9333_1624"/>
<evidence type="ECO:0000256" key="9">
    <source>
        <dbReference type="NCBIfam" id="TIGR00152"/>
    </source>
</evidence>
<evidence type="ECO:0000313" key="11">
    <source>
        <dbReference type="Proteomes" id="UP000010472"/>
    </source>
</evidence>
<keyword evidence="6 8" id="KW-0067">ATP-binding</keyword>
<dbReference type="AlphaFoldDB" id="K9VY92"/>
<comment type="function">
    <text evidence="8">Catalyzes the phosphorylation of the 3'-hydroxyl group of dephosphocoenzyme A to form coenzyme A.</text>
</comment>
<comment type="subcellular location">
    <subcellularLocation>
        <location evidence="8">Cytoplasm</location>
    </subcellularLocation>
</comment>
<dbReference type="PANTHER" id="PTHR10695">
    <property type="entry name" value="DEPHOSPHO-COA KINASE-RELATED"/>
    <property type="match status" value="1"/>
</dbReference>
<dbReference type="Gene3D" id="3.40.50.300">
    <property type="entry name" value="P-loop containing nucleotide triphosphate hydrolases"/>
    <property type="match status" value="1"/>
</dbReference>
<dbReference type="EMBL" id="CP003620">
    <property type="protein sequence ID" value="AFZ12514.1"/>
    <property type="molecule type" value="Genomic_DNA"/>
</dbReference>
<keyword evidence="5 8" id="KW-0418">Kinase</keyword>
<dbReference type="OrthoDB" id="9812943at2"/>
<dbReference type="InterPro" id="IPR027417">
    <property type="entry name" value="P-loop_NTPase"/>
</dbReference>
<dbReference type="FunFam" id="3.40.50.300:FF:000991">
    <property type="entry name" value="Dephospho-CoA kinase"/>
    <property type="match status" value="1"/>
</dbReference>
<dbReference type="EC" id="2.7.1.24" evidence="8 9"/>
<evidence type="ECO:0000313" key="10">
    <source>
        <dbReference type="EMBL" id="AFZ12514.1"/>
    </source>
</evidence>